<dbReference type="EMBL" id="JJMM01000004">
    <property type="protein sequence ID" value="KDR96275.1"/>
    <property type="molecule type" value="Genomic_DNA"/>
</dbReference>
<evidence type="ECO:0000256" key="7">
    <source>
        <dbReference type="RuleBase" id="RU363032"/>
    </source>
</evidence>
<keyword evidence="2 7" id="KW-0813">Transport</keyword>
<dbReference type="PANTHER" id="PTHR30151:SF0">
    <property type="entry name" value="ABC TRANSPORTER PERMEASE PROTEIN MJ0413-RELATED"/>
    <property type="match status" value="1"/>
</dbReference>
<dbReference type="AlphaFoldDB" id="A0A069RJE5"/>
<evidence type="ECO:0000256" key="4">
    <source>
        <dbReference type="ARBA" id="ARBA00022692"/>
    </source>
</evidence>
<dbReference type="SUPFAM" id="SSF161098">
    <property type="entry name" value="MetI-like"/>
    <property type="match status" value="1"/>
</dbReference>
<evidence type="ECO:0000256" key="1">
    <source>
        <dbReference type="ARBA" id="ARBA00004651"/>
    </source>
</evidence>
<dbReference type="PROSITE" id="PS50928">
    <property type="entry name" value="ABC_TM1"/>
    <property type="match status" value="1"/>
</dbReference>
<dbReference type="CDD" id="cd06261">
    <property type="entry name" value="TM_PBP2"/>
    <property type="match status" value="1"/>
</dbReference>
<evidence type="ECO:0000256" key="6">
    <source>
        <dbReference type="ARBA" id="ARBA00023136"/>
    </source>
</evidence>
<feature type="transmembrane region" description="Helical" evidence="7">
    <location>
        <begin position="144"/>
        <end position="163"/>
    </location>
</feature>
<dbReference type="GO" id="GO:0005886">
    <property type="term" value="C:plasma membrane"/>
    <property type="evidence" value="ECO:0007669"/>
    <property type="project" value="UniProtKB-SubCell"/>
</dbReference>
<comment type="subcellular location">
    <subcellularLocation>
        <location evidence="1 7">Cell membrane</location>
        <topology evidence="1 7">Multi-pass membrane protein</topology>
    </subcellularLocation>
</comment>
<accession>A0A069RJE5</accession>
<sequence length="213" mass="23174">MEKAENRASIYSGVLKYKNVTKQDAVENLYKVLVAAIMIGAWQAAAMKIDNQLLLPYPLVTAKAFVHCVTDAETVKNILITLQRVLKGFLYALAFGLPLGFLMGFSKLADKLMGGFIDSIRQVPIMAWVPLTIVWFGIGDGPTIFLIAFSGIFPVILNTIQGVRGISKDYFNAARSMGAGRLSIFFNVILPGALPDILTSARIAISAGWMSVI</sequence>
<evidence type="ECO:0000313" key="10">
    <source>
        <dbReference type="Proteomes" id="UP000027946"/>
    </source>
</evidence>
<evidence type="ECO:0000256" key="3">
    <source>
        <dbReference type="ARBA" id="ARBA00022475"/>
    </source>
</evidence>
<keyword evidence="4 7" id="KW-0812">Transmembrane</keyword>
<protein>
    <submittedName>
        <fullName evidence="9">Putative ABC transporter permease protein</fullName>
    </submittedName>
</protein>
<dbReference type="Proteomes" id="UP000027946">
    <property type="component" value="Unassembled WGS sequence"/>
</dbReference>
<keyword evidence="3" id="KW-1003">Cell membrane</keyword>
<keyword evidence="5 7" id="KW-1133">Transmembrane helix</keyword>
<dbReference type="InterPro" id="IPR035906">
    <property type="entry name" value="MetI-like_sf"/>
</dbReference>
<feature type="transmembrane region" description="Helical" evidence="7">
    <location>
        <begin position="120"/>
        <end position="138"/>
    </location>
</feature>
<keyword evidence="10" id="KW-1185">Reference proteome</keyword>
<organism evidence="9 10">
    <name type="scientific">Peptoclostridium litorale DSM 5388</name>
    <dbReference type="NCBI Taxonomy" id="1121324"/>
    <lineage>
        <taxon>Bacteria</taxon>
        <taxon>Bacillati</taxon>
        <taxon>Bacillota</taxon>
        <taxon>Clostridia</taxon>
        <taxon>Peptostreptococcales</taxon>
        <taxon>Peptoclostridiaceae</taxon>
        <taxon>Peptoclostridium</taxon>
    </lineage>
</organism>
<evidence type="ECO:0000256" key="2">
    <source>
        <dbReference type="ARBA" id="ARBA00022448"/>
    </source>
</evidence>
<name>A0A069RJE5_PEPLI</name>
<dbReference type="InterPro" id="IPR000515">
    <property type="entry name" value="MetI-like"/>
</dbReference>
<comment type="similarity">
    <text evidence="7">Belongs to the binding-protein-dependent transport system permease family.</text>
</comment>
<comment type="caution">
    <text evidence="9">The sequence shown here is derived from an EMBL/GenBank/DDBJ whole genome shotgun (WGS) entry which is preliminary data.</text>
</comment>
<evidence type="ECO:0000256" key="5">
    <source>
        <dbReference type="ARBA" id="ARBA00022989"/>
    </source>
</evidence>
<evidence type="ECO:0000259" key="8">
    <source>
        <dbReference type="PROSITE" id="PS50928"/>
    </source>
</evidence>
<dbReference type="GO" id="GO:0055085">
    <property type="term" value="P:transmembrane transport"/>
    <property type="evidence" value="ECO:0007669"/>
    <property type="project" value="InterPro"/>
</dbReference>
<dbReference type="Gene3D" id="1.10.3720.10">
    <property type="entry name" value="MetI-like"/>
    <property type="match status" value="1"/>
</dbReference>
<dbReference type="eggNOG" id="COG0600">
    <property type="taxonomic scope" value="Bacteria"/>
</dbReference>
<dbReference type="NCBIfam" id="NF040733">
    <property type="entry name" value="ABC_perm_U"/>
    <property type="match status" value="1"/>
</dbReference>
<dbReference type="PANTHER" id="PTHR30151">
    <property type="entry name" value="ALKANE SULFONATE ABC TRANSPORTER-RELATED, MEMBRANE SUBUNIT"/>
    <property type="match status" value="1"/>
</dbReference>
<feature type="transmembrane region" description="Helical" evidence="7">
    <location>
        <begin position="89"/>
        <end position="108"/>
    </location>
</feature>
<dbReference type="STRING" id="1121324.CLIT_4c01120"/>
<feature type="domain" description="ABC transmembrane type-1" evidence="8">
    <location>
        <begin position="78"/>
        <end position="213"/>
    </location>
</feature>
<proteinExistence type="inferred from homology"/>
<keyword evidence="6 7" id="KW-0472">Membrane</keyword>
<dbReference type="Pfam" id="PF00528">
    <property type="entry name" value="BPD_transp_1"/>
    <property type="match status" value="1"/>
</dbReference>
<evidence type="ECO:0000313" key="9">
    <source>
        <dbReference type="EMBL" id="KDR96275.1"/>
    </source>
</evidence>
<reference evidence="9 10" key="1">
    <citation type="submission" date="2014-03" db="EMBL/GenBank/DDBJ databases">
        <title>Genome sequence of Clostridium litorale W6, DSM 5388.</title>
        <authorList>
            <person name="Poehlein A."/>
            <person name="Jagirdar A."/>
            <person name="Khonsari B."/>
            <person name="Chibani C.M."/>
            <person name="Gutierrez Gutierrez D.A."/>
            <person name="Davydova E."/>
            <person name="Alghaithi H.S."/>
            <person name="Nair K.P."/>
            <person name="Dhamotharan K."/>
            <person name="Chandran L."/>
            <person name="G W."/>
            <person name="Daniel R."/>
        </authorList>
    </citation>
    <scope>NUCLEOTIDE SEQUENCE [LARGE SCALE GENOMIC DNA]</scope>
    <source>
        <strain evidence="9 10">W6</strain>
    </source>
</reference>
<gene>
    <name evidence="9" type="ORF">CLIT_4c01120</name>
</gene>
<feature type="transmembrane region" description="Helical" evidence="7">
    <location>
        <begin position="184"/>
        <end position="205"/>
    </location>
</feature>